<evidence type="ECO:0000313" key="4">
    <source>
        <dbReference type="EMBL" id="GAA3990014.1"/>
    </source>
</evidence>
<dbReference type="PANTHER" id="PTHR43767">
    <property type="entry name" value="LONG-CHAIN-FATTY-ACID--COA LIGASE"/>
    <property type="match status" value="1"/>
</dbReference>
<dbReference type="EMBL" id="BAABAL010000004">
    <property type="protein sequence ID" value="GAA3990014.1"/>
    <property type="molecule type" value="Genomic_DNA"/>
</dbReference>
<dbReference type="PANTHER" id="PTHR43767:SF7">
    <property type="entry name" value="MEDIUM_LONG-CHAIN-FATTY-ACID--COA LIGASE FADD8"/>
    <property type="match status" value="1"/>
</dbReference>
<feature type="domain" description="AMP-binding enzyme C-terminal" evidence="3">
    <location>
        <begin position="407"/>
        <end position="478"/>
    </location>
</feature>
<reference evidence="5" key="1">
    <citation type="journal article" date="2019" name="Int. J. Syst. Evol. Microbiol.">
        <title>The Global Catalogue of Microorganisms (GCM) 10K type strain sequencing project: providing services to taxonomists for standard genome sequencing and annotation.</title>
        <authorList>
            <consortium name="The Broad Institute Genomics Platform"/>
            <consortium name="The Broad Institute Genome Sequencing Center for Infectious Disease"/>
            <person name="Wu L."/>
            <person name="Ma J."/>
        </authorList>
    </citation>
    <scope>NUCLEOTIDE SEQUENCE [LARGE SCALE GENOMIC DNA]</scope>
    <source>
        <strain evidence="5">JCM 17342</strain>
    </source>
</reference>
<name>A0ABP7R0P8_9PSEU</name>
<dbReference type="GO" id="GO:0016874">
    <property type="term" value="F:ligase activity"/>
    <property type="evidence" value="ECO:0007669"/>
    <property type="project" value="UniProtKB-KW"/>
</dbReference>
<keyword evidence="5" id="KW-1185">Reference proteome</keyword>
<proteinExistence type="predicted"/>
<dbReference type="Pfam" id="PF00501">
    <property type="entry name" value="AMP-binding"/>
    <property type="match status" value="1"/>
</dbReference>
<dbReference type="PROSITE" id="PS00455">
    <property type="entry name" value="AMP_BINDING"/>
    <property type="match status" value="1"/>
</dbReference>
<feature type="domain" description="AMP-dependent synthetase/ligase" evidence="2">
    <location>
        <begin position="17"/>
        <end position="356"/>
    </location>
</feature>
<dbReference type="Pfam" id="PF13193">
    <property type="entry name" value="AMP-binding_C"/>
    <property type="match status" value="1"/>
</dbReference>
<evidence type="ECO:0000256" key="1">
    <source>
        <dbReference type="SAM" id="MobiDB-lite"/>
    </source>
</evidence>
<dbReference type="InterPro" id="IPR025110">
    <property type="entry name" value="AMP-bd_C"/>
</dbReference>
<evidence type="ECO:0000259" key="2">
    <source>
        <dbReference type="Pfam" id="PF00501"/>
    </source>
</evidence>
<feature type="region of interest" description="Disordered" evidence="1">
    <location>
        <begin position="472"/>
        <end position="493"/>
    </location>
</feature>
<accession>A0ABP7R0P8</accession>
<dbReference type="InterPro" id="IPR000873">
    <property type="entry name" value="AMP-dep_synth/lig_dom"/>
</dbReference>
<organism evidence="4 5">
    <name type="scientific">Allokutzneria multivorans</name>
    <dbReference type="NCBI Taxonomy" id="1142134"/>
    <lineage>
        <taxon>Bacteria</taxon>
        <taxon>Bacillati</taxon>
        <taxon>Actinomycetota</taxon>
        <taxon>Actinomycetes</taxon>
        <taxon>Pseudonocardiales</taxon>
        <taxon>Pseudonocardiaceae</taxon>
        <taxon>Allokutzneria</taxon>
    </lineage>
</organism>
<dbReference type="RefSeq" id="WP_344870895.1">
    <property type="nucleotide sequence ID" value="NZ_BAABAL010000004.1"/>
</dbReference>
<dbReference type="InterPro" id="IPR020845">
    <property type="entry name" value="AMP-binding_CS"/>
</dbReference>
<dbReference type="Gene3D" id="3.30.300.30">
    <property type="match status" value="1"/>
</dbReference>
<evidence type="ECO:0000259" key="3">
    <source>
        <dbReference type="Pfam" id="PF13193"/>
    </source>
</evidence>
<gene>
    <name evidence="4" type="primary">fadD8</name>
    <name evidence="4" type="ORF">GCM10022247_05790</name>
</gene>
<protein>
    <submittedName>
        <fullName evidence="4">Fatty-acid--CoA ligase FadD8</fullName>
    </submittedName>
</protein>
<dbReference type="InterPro" id="IPR045851">
    <property type="entry name" value="AMP-bd_C_sf"/>
</dbReference>
<dbReference type="SUPFAM" id="SSF56801">
    <property type="entry name" value="Acetyl-CoA synthetase-like"/>
    <property type="match status" value="1"/>
</dbReference>
<dbReference type="Proteomes" id="UP001501747">
    <property type="component" value="Unassembled WGS sequence"/>
</dbReference>
<sequence length="493" mass="52276">MTDNAPAWYVSSAIEALAAHRDKVALSHRGHDLTYSELLAQVYRTARALSRFGLRRGDGLVLVTGNRPEAFVIRFAAFLLGLRFTPLVPGLADLPYVASDSGAAALICEAPGDLDVALVLTLDEVTAAARTESSEPVPVAAREQDIARVLYTSGTTGLPKGVPSSYAALGASTRSWGSGTSTMPEGMRFLLVTPFAHGSGDAALNMLRFGVAVEIFDGFDRAEFVAAVERSPMAMTFLYPSWLYRLLDHADADLSTLRSLSYGSSPIAPARLRQALDRFGARLVQTYASTEAAAIAMLGAADHAAALDARPELLASVGKPLPGVAVELRAEDGGPVPVGEIGEVCVKGDSVMSGYWNRPELTAAVLRGGWLHTGDLGRFDADGYLYLVGRIKDIIIVNGYNHYAGPIEDALSSHPAVREAVVVGAPDDRTGEAIHAFVVAPDTDAEQLRAWVRTRLIAEAVPASITFLDAIPTSPQGKPDKKALRAQARSATS</sequence>
<keyword evidence="4" id="KW-0436">Ligase</keyword>
<dbReference type="InterPro" id="IPR042099">
    <property type="entry name" value="ANL_N_sf"/>
</dbReference>
<dbReference type="Gene3D" id="3.40.50.12780">
    <property type="entry name" value="N-terminal domain of ligase-like"/>
    <property type="match status" value="1"/>
</dbReference>
<dbReference type="InterPro" id="IPR050237">
    <property type="entry name" value="ATP-dep_AMP-bd_enzyme"/>
</dbReference>
<evidence type="ECO:0000313" key="5">
    <source>
        <dbReference type="Proteomes" id="UP001501747"/>
    </source>
</evidence>
<comment type="caution">
    <text evidence="4">The sequence shown here is derived from an EMBL/GenBank/DDBJ whole genome shotgun (WGS) entry which is preliminary data.</text>
</comment>